<organism evidence="1 2">
    <name type="scientific">Cryomyces antarcticus</name>
    <dbReference type="NCBI Taxonomy" id="329879"/>
    <lineage>
        <taxon>Eukaryota</taxon>
        <taxon>Fungi</taxon>
        <taxon>Dikarya</taxon>
        <taxon>Ascomycota</taxon>
        <taxon>Pezizomycotina</taxon>
        <taxon>Dothideomycetes</taxon>
        <taxon>Dothideomycetes incertae sedis</taxon>
        <taxon>Cryomyces</taxon>
    </lineage>
</organism>
<sequence length="81" mass="9763">RLRRPWLLLRRDRYPSRRSQNSIPPAHHHPAWQPRVASNHASLRLLRRVPAQIRQRECLEVLHRSVRLPSSHRAHRQPDLL</sequence>
<evidence type="ECO:0000313" key="1">
    <source>
        <dbReference type="EMBL" id="KAK5276366.1"/>
    </source>
</evidence>
<dbReference type="EMBL" id="JAVRRA010003479">
    <property type="protein sequence ID" value="KAK5276366.1"/>
    <property type="molecule type" value="Genomic_DNA"/>
</dbReference>
<keyword evidence="2" id="KW-1185">Reference proteome</keyword>
<comment type="caution">
    <text evidence="1">The sequence shown here is derived from an EMBL/GenBank/DDBJ whole genome shotgun (WGS) entry which is preliminary data.</text>
</comment>
<protein>
    <submittedName>
        <fullName evidence="1">Uncharacterized protein</fullName>
    </submittedName>
</protein>
<accession>A0ABR0M1B5</accession>
<reference evidence="1 2" key="1">
    <citation type="submission" date="2023-08" db="EMBL/GenBank/DDBJ databases">
        <title>Black Yeasts Isolated from many extreme environments.</title>
        <authorList>
            <person name="Coleine C."/>
            <person name="Stajich J.E."/>
            <person name="Selbmann L."/>
        </authorList>
    </citation>
    <scope>NUCLEOTIDE SEQUENCE [LARGE SCALE GENOMIC DNA]</scope>
    <source>
        <strain evidence="1 2">CCFEE 536</strain>
    </source>
</reference>
<proteinExistence type="predicted"/>
<feature type="non-terminal residue" evidence="1">
    <location>
        <position position="81"/>
    </location>
</feature>
<feature type="non-terminal residue" evidence="1">
    <location>
        <position position="1"/>
    </location>
</feature>
<name>A0ABR0M1B5_9PEZI</name>
<gene>
    <name evidence="1" type="ORF">LTR16_011331</name>
</gene>
<dbReference type="Proteomes" id="UP001357485">
    <property type="component" value="Unassembled WGS sequence"/>
</dbReference>
<evidence type="ECO:0000313" key="2">
    <source>
        <dbReference type="Proteomes" id="UP001357485"/>
    </source>
</evidence>